<organism evidence="1 2">
    <name type="scientific">Desulfotruncus arcticus DSM 17038</name>
    <dbReference type="NCBI Taxonomy" id="1121424"/>
    <lineage>
        <taxon>Bacteria</taxon>
        <taxon>Bacillati</taxon>
        <taxon>Bacillota</taxon>
        <taxon>Clostridia</taxon>
        <taxon>Eubacteriales</taxon>
        <taxon>Desulfallaceae</taxon>
        <taxon>Desulfotruncus</taxon>
    </lineage>
</organism>
<sequence>MKNKNYRTVKLKHALVLPLDYGAKNHVFTVSFKSYDQGLLPKAENFGITDPVKTEKFNQIIKMLISYDEPFFQWLEADAENTILFTEDPVSALKSAFPELSASLFASV</sequence>
<dbReference type="STRING" id="341036.SAMN05660649_02205"/>
<dbReference type="Proteomes" id="UP000199337">
    <property type="component" value="Unassembled WGS sequence"/>
</dbReference>
<protein>
    <submittedName>
        <fullName evidence="1">Uncharacterized protein</fullName>
    </submittedName>
</protein>
<keyword evidence="2" id="KW-1185">Reference proteome</keyword>
<dbReference type="EMBL" id="FOOX01000007">
    <property type="protein sequence ID" value="SFG63226.1"/>
    <property type="molecule type" value="Genomic_DNA"/>
</dbReference>
<evidence type="ECO:0000313" key="2">
    <source>
        <dbReference type="Proteomes" id="UP000199337"/>
    </source>
</evidence>
<evidence type="ECO:0000313" key="1">
    <source>
        <dbReference type="EMBL" id="SFG63226.1"/>
    </source>
</evidence>
<gene>
    <name evidence="1" type="ORF">SAMN05660649_02205</name>
</gene>
<proteinExistence type="predicted"/>
<name>A0A1I2TL86_9FIRM</name>
<reference evidence="2" key="1">
    <citation type="submission" date="2016-10" db="EMBL/GenBank/DDBJ databases">
        <authorList>
            <person name="Varghese N."/>
            <person name="Submissions S."/>
        </authorList>
    </citation>
    <scope>NUCLEOTIDE SEQUENCE [LARGE SCALE GENOMIC DNA]</scope>
    <source>
        <strain evidence="2">DSM 17038</strain>
    </source>
</reference>
<accession>A0A1I2TL86</accession>
<dbReference type="AlphaFoldDB" id="A0A1I2TL86"/>